<dbReference type="AlphaFoldDB" id="A0AAV4P821"/>
<dbReference type="EMBL" id="BPLR01004066">
    <property type="protein sequence ID" value="GIX91856.1"/>
    <property type="molecule type" value="Genomic_DNA"/>
</dbReference>
<protein>
    <submittedName>
        <fullName evidence="1">Uncharacterized protein</fullName>
    </submittedName>
</protein>
<sequence>MNELCKYKLSSPKKTGWGCRLMERSVETFEEEGRRNLYFPWVGDVFWDGEKWNKKENIVINYHHDNLFLLQTPPYCVKAFTDK</sequence>
<keyword evidence="2" id="KW-1185">Reference proteome</keyword>
<evidence type="ECO:0000313" key="2">
    <source>
        <dbReference type="Proteomes" id="UP001054945"/>
    </source>
</evidence>
<comment type="caution">
    <text evidence="1">The sequence shown here is derived from an EMBL/GenBank/DDBJ whole genome shotgun (WGS) entry which is preliminary data.</text>
</comment>
<proteinExistence type="predicted"/>
<dbReference type="Proteomes" id="UP001054945">
    <property type="component" value="Unassembled WGS sequence"/>
</dbReference>
<evidence type="ECO:0000313" key="1">
    <source>
        <dbReference type="EMBL" id="GIX91856.1"/>
    </source>
</evidence>
<accession>A0AAV4P821</accession>
<reference evidence="1 2" key="1">
    <citation type="submission" date="2021-06" db="EMBL/GenBank/DDBJ databases">
        <title>Caerostris extrusa draft genome.</title>
        <authorList>
            <person name="Kono N."/>
            <person name="Arakawa K."/>
        </authorList>
    </citation>
    <scope>NUCLEOTIDE SEQUENCE [LARGE SCALE GENOMIC DNA]</scope>
</reference>
<gene>
    <name evidence="1" type="ORF">CEXT_16361</name>
</gene>
<name>A0AAV4P821_CAEEX</name>
<organism evidence="1 2">
    <name type="scientific">Caerostris extrusa</name>
    <name type="common">Bark spider</name>
    <name type="synonym">Caerostris bankana</name>
    <dbReference type="NCBI Taxonomy" id="172846"/>
    <lineage>
        <taxon>Eukaryota</taxon>
        <taxon>Metazoa</taxon>
        <taxon>Ecdysozoa</taxon>
        <taxon>Arthropoda</taxon>
        <taxon>Chelicerata</taxon>
        <taxon>Arachnida</taxon>
        <taxon>Araneae</taxon>
        <taxon>Araneomorphae</taxon>
        <taxon>Entelegynae</taxon>
        <taxon>Araneoidea</taxon>
        <taxon>Araneidae</taxon>
        <taxon>Caerostris</taxon>
    </lineage>
</organism>